<feature type="transmembrane region" description="Helical" evidence="1">
    <location>
        <begin position="36"/>
        <end position="53"/>
    </location>
</feature>
<feature type="transmembrane region" description="Helical" evidence="1">
    <location>
        <begin position="113"/>
        <end position="135"/>
    </location>
</feature>
<evidence type="ECO:0000256" key="1">
    <source>
        <dbReference type="SAM" id="Phobius"/>
    </source>
</evidence>
<gene>
    <name evidence="2" type="ORF">BSCA_0854</name>
</gene>
<dbReference type="STRING" id="158787.BSCA_0854"/>
<dbReference type="Proteomes" id="UP000029033">
    <property type="component" value="Unassembled WGS sequence"/>
</dbReference>
<organism evidence="2 3">
    <name type="scientific">Bifidobacterium scardovii</name>
    <dbReference type="NCBI Taxonomy" id="158787"/>
    <lineage>
        <taxon>Bacteria</taxon>
        <taxon>Bacillati</taxon>
        <taxon>Actinomycetota</taxon>
        <taxon>Actinomycetes</taxon>
        <taxon>Bifidobacteriales</taxon>
        <taxon>Bifidobacteriaceae</taxon>
        <taxon>Bifidobacterium</taxon>
    </lineage>
</organism>
<keyword evidence="1" id="KW-0812">Transmembrane</keyword>
<feature type="transmembrane region" description="Helical" evidence="1">
    <location>
        <begin position="141"/>
        <end position="159"/>
    </location>
</feature>
<keyword evidence="1" id="KW-0472">Membrane</keyword>
<proteinExistence type="predicted"/>
<accession>A0A087DGZ9</accession>
<dbReference type="EMBL" id="JGZO01000006">
    <property type="protein sequence ID" value="KFI94799.1"/>
    <property type="molecule type" value="Genomic_DNA"/>
</dbReference>
<dbReference type="RefSeq" id="WP_033517789.1">
    <property type="nucleotide sequence ID" value="NZ_CAUPKV010000063.1"/>
</dbReference>
<keyword evidence="3" id="KW-1185">Reference proteome</keyword>
<name>A0A087DGZ9_9BIFI</name>
<comment type="caution">
    <text evidence="2">The sequence shown here is derived from an EMBL/GenBank/DDBJ whole genome shotgun (WGS) entry which is preliminary data.</text>
</comment>
<dbReference type="AlphaFoldDB" id="A0A087DGZ9"/>
<dbReference type="GeneID" id="85166354"/>
<protein>
    <submittedName>
        <fullName evidence="2">Putative membrane spanning protein</fullName>
    </submittedName>
</protein>
<evidence type="ECO:0000313" key="2">
    <source>
        <dbReference type="EMBL" id="KFI94799.1"/>
    </source>
</evidence>
<keyword evidence="1" id="KW-1133">Transmembrane helix</keyword>
<feature type="transmembrane region" description="Helical" evidence="1">
    <location>
        <begin position="73"/>
        <end position="92"/>
    </location>
</feature>
<sequence>MDGERSFLPDSPAEQALRLIDGDRARLVTRVRFPHWYYLSLMGNAAFLDLLAWSELSVPASVFGGSKEVQACAFLAACAIALAWLFGNALRISREYGLMVRDRHCLRRMTGRAWMRLTGAAAVCWGGCALMMAAGLHGVPLLWMLPVVAASAGGFAYLMRLLEDELLRGVAGRNLR</sequence>
<dbReference type="eggNOG" id="ENOG5031ZKM">
    <property type="taxonomic scope" value="Bacteria"/>
</dbReference>
<reference evidence="2 3" key="1">
    <citation type="submission" date="2014-03" db="EMBL/GenBank/DDBJ databases">
        <title>Genomics of Bifidobacteria.</title>
        <authorList>
            <person name="Ventura M."/>
            <person name="Milani C."/>
            <person name="Lugli G.A."/>
        </authorList>
    </citation>
    <scope>NUCLEOTIDE SEQUENCE [LARGE SCALE GENOMIC DNA]</scope>
    <source>
        <strain evidence="2 3">LMG 21589</strain>
    </source>
</reference>
<evidence type="ECO:0000313" key="3">
    <source>
        <dbReference type="Proteomes" id="UP000029033"/>
    </source>
</evidence>